<dbReference type="InterPro" id="IPR002549">
    <property type="entry name" value="AI-2E-like"/>
</dbReference>
<dbReference type="PANTHER" id="PTHR21716">
    <property type="entry name" value="TRANSMEMBRANE PROTEIN"/>
    <property type="match status" value="1"/>
</dbReference>
<dbReference type="RefSeq" id="WP_173582659.1">
    <property type="nucleotide sequence ID" value="NZ_WOTB01000006.1"/>
</dbReference>
<evidence type="ECO:0000256" key="4">
    <source>
        <dbReference type="ARBA" id="ARBA00022989"/>
    </source>
</evidence>
<dbReference type="PANTHER" id="PTHR21716:SF61">
    <property type="entry name" value="BLR8064 PROTEIN"/>
    <property type="match status" value="1"/>
</dbReference>
<evidence type="ECO:0000256" key="5">
    <source>
        <dbReference type="ARBA" id="ARBA00023136"/>
    </source>
</evidence>
<comment type="subcellular location">
    <subcellularLocation>
        <location evidence="1">Membrane</location>
        <topology evidence="1">Multi-pass membrane protein</topology>
    </subcellularLocation>
</comment>
<comment type="caution">
    <text evidence="8">The sequence shown here is derived from an EMBL/GenBank/DDBJ whole genome shotgun (WGS) entry which is preliminary data.</text>
</comment>
<organism evidence="8 9">
    <name type="scientific">Acetobacter musti</name>
    <dbReference type="NCBI Taxonomy" id="864732"/>
    <lineage>
        <taxon>Bacteria</taxon>
        <taxon>Pseudomonadati</taxon>
        <taxon>Pseudomonadota</taxon>
        <taxon>Alphaproteobacteria</taxon>
        <taxon>Acetobacterales</taxon>
        <taxon>Acetobacteraceae</taxon>
        <taxon>Acetobacter</taxon>
    </lineage>
</organism>
<keyword evidence="9" id="KW-1185">Reference proteome</keyword>
<feature type="transmembrane region" description="Helical" evidence="7">
    <location>
        <begin position="299"/>
        <end position="319"/>
    </location>
</feature>
<feature type="transmembrane region" description="Helical" evidence="7">
    <location>
        <begin position="331"/>
        <end position="364"/>
    </location>
</feature>
<name>A0ABX0JMP3_9PROT</name>
<dbReference type="Pfam" id="PF01594">
    <property type="entry name" value="AI-2E_transport"/>
    <property type="match status" value="1"/>
</dbReference>
<evidence type="ECO:0000256" key="6">
    <source>
        <dbReference type="SAM" id="MobiDB-lite"/>
    </source>
</evidence>
<proteinExistence type="inferred from homology"/>
<evidence type="ECO:0000256" key="3">
    <source>
        <dbReference type="ARBA" id="ARBA00022692"/>
    </source>
</evidence>
<keyword evidence="3 7" id="KW-0812">Transmembrane</keyword>
<protein>
    <submittedName>
        <fullName evidence="8">AI-2E family transporter</fullName>
    </submittedName>
</protein>
<feature type="transmembrane region" description="Helical" evidence="7">
    <location>
        <begin position="56"/>
        <end position="74"/>
    </location>
</feature>
<feature type="transmembrane region" description="Helical" evidence="7">
    <location>
        <begin position="182"/>
        <end position="200"/>
    </location>
</feature>
<keyword evidence="5 7" id="KW-0472">Membrane</keyword>
<sequence>MHDDTVSREGAFSETPDEADNPVKPSRRGFQVRAQGVLAVLVVVLTLYTLGRFRLAVAWGGILAIVCWPMMAWVRRRWSPRHADTLIPAAVVVAIAVAFAAPVLLIGTEVAKETHDATQWFGQVRQNGIAAPGWLGELPFGRAQARQWWADNLADPQGVQDLMHRLRPEQALDAAEHVGHGAANGTVLLAFSLLVLFFLLRSGREVTDRITVLTDRLLGVRGGMVLKQVVGAVRGSMAGLVLVGLGEGLLIGVSYVIAGAPQPVLLGILTAVASMIPMLGGFAVLIAVLLILMKGSVGAAVAVGVFGMLVLFLADHFIRPVLIGGSIRLPFVWVLLGILGGLETWGLVGLFAGPVLMAVAHLMWRFGSSRGMARLRGERAGGGSL</sequence>
<comment type="similarity">
    <text evidence="2">Belongs to the autoinducer-2 exporter (AI-2E) (TC 2.A.86) family.</text>
</comment>
<feature type="transmembrane region" description="Helical" evidence="7">
    <location>
        <begin position="32"/>
        <end position="50"/>
    </location>
</feature>
<feature type="transmembrane region" description="Helical" evidence="7">
    <location>
        <begin position="264"/>
        <end position="292"/>
    </location>
</feature>
<evidence type="ECO:0000313" key="8">
    <source>
        <dbReference type="EMBL" id="NHN84270.1"/>
    </source>
</evidence>
<evidence type="ECO:0000256" key="7">
    <source>
        <dbReference type="SAM" id="Phobius"/>
    </source>
</evidence>
<keyword evidence="4 7" id="KW-1133">Transmembrane helix</keyword>
<feature type="transmembrane region" description="Helical" evidence="7">
    <location>
        <begin position="86"/>
        <end position="106"/>
    </location>
</feature>
<dbReference type="Proteomes" id="UP000635278">
    <property type="component" value="Unassembled WGS sequence"/>
</dbReference>
<accession>A0ABX0JMP3</accession>
<evidence type="ECO:0000256" key="2">
    <source>
        <dbReference type="ARBA" id="ARBA00009773"/>
    </source>
</evidence>
<reference evidence="8 9" key="1">
    <citation type="journal article" date="2020" name="Int. J. Syst. Evol. Microbiol.">
        <title>Novel acetic acid bacteria from cider fermentations: Acetobacter conturbans sp. nov. and Acetobacter fallax sp. nov.</title>
        <authorList>
            <person name="Sombolestani A.S."/>
            <person name="Cleenwerck I."/>
            <person name="Cnockaert M."/>
            <person name="Borremans W."/>
            <person name="Wieme A.D."/>
            <person name="De Vuyst L."/>
            <person name="Vandamme P."/>
        </authorList>
    </citation>
    <scope>NUCLEOTIDE SEQUENCE [LARGE SCALE GENOMIC DNA]</scope>
    <source>
        <strain evidence="8 9">LMG 30640</strain>
    </source>
</reference>
<dbReference type="EMBL" id="WOTB01000006">
    <property type="protein sequence ID" value="NHN84270.1"/>
    <property type="molecule type" value="Genomic_DNA"/>
</dbReference>
<evidence type="ECO:0000256" key="1">
    <source>
        <dbReference type="ARBA" id="ARBA00004141"/>
    </source>
</evidence>
<feature type="transmembrane region" description="Helical" evidence="7">
    <location>
        <begin position="237"/>
        <end position="258"/>
    </location>
</feature>
<evidence type="ECO:0000313" key="9">
    <source>
        <dbReference type="Proteomes" id="UP000635278"/>
    </source>
</evidence>
<gene>
    <name evidence="8" type="ORF">GOB93_06370</name>
</gene>
<feature type="region of interest" description="Disordered" evidence="6">
    <location>
        <begin position="1"/>
        <end position="26"/>
    </location>
</feature>